<accession>A0A841R2B4</accession>
<keyword evidence="1" id="KW-0689">Ribosomal protein</keyword>
<dbReference type="Pfam" id="PF20765">
    <property type="entry name" value="Phage_tail_terminator_8"/>
    <property type="match status" value="1"/>
</dbReference>
<reference evidence="1 2" key="1">
    <citation type="submission" date="2020-08" db="EMBL/GenBank/DDBJ databases">
        <title>Genomic Encyclopedia of Type Strains, Phase IV (KMG-IV): sequencing the most valuable type-strain genomes for metagenomic binning, comparative biology and taxonomic classification.</title>
        <authorList>
            <person name="Goeker M."/>
        </authorList>
    </citation>
    <scope>NUCLEOTIDE SEQUENCE [LARGE SCALE GENOMIC DNA]</scope>
    <source>
        <strain evidence="1 2">DSM 21255</strain>
    </source>
</reference>
<gene>
    <name evidence="1" type="ORF">HNR45_000020</name>
</gene>
<organism evidence="1 2">
    <name type="scientific">Negativicoccus succinicivorans</name>
    <dbReference type="NCBI Taxonomy" id="620903"/>
    <lineage>
        <taxon>Bacteria</taxon>
        <taxon>Bacillati</taxon>
        <taxon>Bacillota</taxon>
        <taxon>Negativicutes</taxon>
        <taxon>Veillonellales</taxon>
        <taxon>Veillonellaceae</taxon>
        <taxon>Negativicoccus</taxon>
    </lineage>
</organism>
<dbReference type="OrthoDB" id="2063617at2"/>
<dbReference type="AlphaFoldDB" id="A0A841R2B4"/>
<protein>
    <submittedName>
        <fullName evidence="1">Ribosomal protein L39E</fullName>
    </submittedName>
</protein>
<dbReference type="InterPro" id="IPR049254">
    <property type="entry name" value="Phage_tail_terminator"/>
</dbReference>
<dbReference type="Proteomes" id="UP000591941">
    <property type="component" value="Unassembled WGS sequence"/>
</dbReference>
<sequence>MAGNRDLIDGVSAALYNAFGVPVYTDFQRQNAIFPCFFIERITHGEEQELDRRYWRTNHFDIHYFATRDGVDIDTLELTDIADTMTLVLEYIDVGGALVRGERMEWRETDGVLHFYISYDFHIMRPREKVENMQTLDAKGRVNDGNKEN</sequence>
<dbReference type="GO" id="GO:0005840">
    <property type="term" value="C:ribosome"/>
    <property type="evidence" value="ECO:0007669"/>
    <property type="project" value="UniProtKB-KW"/>
</dbReference>
<dbReference type="GeneID" id="93485309"/>
<comment type="caution">
    <text evidence="1">The sequence shown here is derived from an EMBL/GenBank/DDBJ whole genome shotgun (WGS) entry which is preliminary data.</text>
</comment>
<name>A0A841R2B4_9FIRM</name>
<keyword evidence="1" id="KW-0687">Ribonucleoprotein</keyword>
<evidence type="ECO:0000313" key="1">
    <source>
        <dbReference type="EMBL" id="MBB6476998.1"/>
    </source>
</evidence>
<evidence type="ECO:0000313" key="2">
    <source>
        <dbReference type="Proteomes" id="UP000591941"/>
    </source>
</evidence>
<dbReference type="RefSeq" id="WP_159822170.1">
    <property type="nucleotide sequence ID" value="NZ_CABWNB010000001.1"/>
</dbReference>
<dbReference type="EMBL" id="JACHHI010000001">
    <property type="protein sequence ID" value="MBB6476998.1"/>
    <property type="molecule type" value="Genomic_DNA"/>
</dbReference>
<keyword evidence="2" id="KW-1185">Reference proteome</keyword>
<proteinExistence type="predicted"/>